<evidence type="ECO:0000313" key="1">
    <source>
        <dbReference type="EMBL" id="PZO16890.1"/>
    </source>
</evidence>
<gene>
    <name evidence="1" type="ORF">DCF25_11895</name>
</gene>
<accession>A0A2W4UCZ3</accession>
<evidence type="ECO:0000313" key="2">
    <source>
        <dbReference type="Proteomes" id="UP000249354"/>
    </source>
</evidence>
<protein>
    <submittedName>
        <fullName evidence="1">Uncharacterized protein</fullName>
    </submittedName>
</protein>
<comment type="caution">
    <text evidence="1">The sequence shown here is derived from an EMBL/GenBank/DDBJ whole genome shotgun (WGS) entry which is preliminary data.</text>
</comment>
<organism evidence="1 2">
    <name type="scientific">Leptolyngbya foveolarum</name>
    <dbReference type="NCBI Taxonomy" id="47253"/>
    <lineage>
        <taxon>Bacteria</taxon>
        <taxon>Bacillati</taxon>
        <taxon>Cyanobacteriota</taxon>
        <taxon>Cyanophyceae</taxon>
        <taxon>Leptolyngbyales</taxon>
        <taxon>Leptolyngbyaceae</taxon>
        <taxon>Leptolyngbya group</taxon>
        <taxon>Leptolyngbya</taxon>
    </lineage>
</organism>
<dbReference type="EMBL" id="QBMC01000074">
    <property type="protein sequence ID" value="PZO16890.1"/>
    <property type="molecule type" value="Genomic_DNA"/>
</dbReference>
<sequence length="151" mass="16696">MNNYQQIAPVIVNDSQLETEFTCMIECDQWSIKAQFRFHTPARCVRVTAENGNTQRCVSLRADRSATVSDADESTGFNTAHLLVTDNQIPWAHGLDFQALQHAIAIADWISRFLCLTAEKPAIEAQKTIESMCVELGLRLANGGSLLGPCL</sequence>
<reference evidence="1 2" key="2">
    <citation type="submission" date="2018-06" db="EMBL/GenBank/DDBJ databases">
        <title>Metagenomic assembly of (sub)arctic Cyanobacteria and their associated microbiome from non-axenic cultures.</title>
        <authorList>
            <person name="Baurain D."/>
        </authorList>
    </citation>
    <scope>NUCLEOTIDE SEQUENCE [LARGE SCALE GENOMIC DNA]</scope>
    <source>
        <strain evidence="1">ULC129bin1</strain>
    </source>
</reference>
<name>A0A2W4UCZ3_9CYAN</name>
<reference evidence="2" key="1">
    <citation type="submission" date="2018-04" db="EMBL/GenBank/DDBJ databases">
        <authorList>
            <person name="Cornet L."/>
        </authorList>
    </citation>
    <scope>NUCLEOTIDE SEQUENCE [LARGE SCALE GENOMIC DNA]</scope>
</reference>
<dbReference type="Proteomes" id="UP000249354">
    <property type="component" value="Unassembled WGS sequence"/>
</dbReference>
<proteinExistence type="predicted"/>
<dbReference type="AlphaFoldDB" id="A0A2W4UCZ3"/>